<organism evidence="2 3">
    <name type="scientific">Apiospora saccharicola</name>
    <dbReference type="NCBI Taxonomy" id="335842"/>
    <lineage>
        <taxon>Eukaryota</taxon>
        <taxon>Fungi</taxon>
        <taxon>Dikarya</taxon>
        <taxon>Ascomycota</taxon>
        <taxon>Pezizomycotina</taxon>
        <taxon>Sordariomycetes</taxon>
        <taxon>Xylariomycetidae</taxon>
        <taxon>Amphisphaeriales</taxon>
        <taxon>Apiosporaceae</taxon>
        <taxon>Apiospora</taxon>
    </lineage>
</organism>
<protein>
    <submittedName>
        <fullName evidence="2">Uncharacterized protein</fullName>
    </submittedName>
</protein>
<accession>A0ABR1UE11</accession>
<keyword evidence="3" id="KW-1185">Reference proteome</keyword>
<reference evidence="2 3" key="1">
    <citation type="submission" date="2023-01" db="EMBL/GenBank/DDBJ databases">
        <title>Analysis of 21 Apiospora genomes using comparative genomics revels a genus with tremendous synthesis potential of carbohydrate active enzymes and secondary metabolites.</title>
        <authorList>
            <person name="Sorensen T."/>
        </authorList>
    </citation>
    <scope>NUCLEOTIDE SEQUENCE [LARGE SCALE GENOMIC DNA]</scope>
    <source>
        <strain evidence="2 3">CBS 83171</strain>
    </source>
</reference>
<sequence length="82" mass="8868">MHTYVQFNLPEQGCGTDGSPRSSPTNRLGNRVVSSTTTVVFHTFNLSEVLTFLRGELPSAVNLSHSPWSSSSPSPSYLGDLI</sequence>
<gene>
    <name evidence="2" type="ORF">PG996_011080</name>
</gene>
<evidence type="ECO:0000256" key="1">
    <source>
        <dbReference type="SAM" id="MobiDB-lite"/>
    </source>
</evidence>
<feature type="compositionally biased region" description="Polar residues" evidence="1">
    <location>
        <begin position="19"/>
        <end position="28"/>
    </location>
</feature>
<comment type="caution">
    <text evidence="2">The sequence shown here is derived from an EMBL/GenBank/DDBJ whole genome shotgun (WGS) entry which is preliminary data.</text>
</comment>
<feature type="region of interest" description="Disordered" evidence="1">
    <location>
        <begin position="62"/>
        <end position="82"/>
    </location>
</feature>
<dbReference type="Proteomes" id="UP001446871">
    <property type="component" value="Unassembled WGS sequence"/>
</dbReference>
<dbReference type="EMBL" id="JAQQWM010000007">
    <property type="protein sequence ID" value="KAK8057143.1"/>
    <property type="molecule type" value="Genomic_DNA"/>
</dbReference>
<name>A0ABR1UE11_9PEZI</name>
<evidence type="ECO:0000313" key="3">
    <source>
        <dbReference type="Proteomes" id="UP001446871"/>
    </source>
</evidence>
<proteinExistence type="predicted"/>
<feature type="region of interest" description="Disordered" evidence="1">
    <location>
        <begin position="9"/>
        <end position="30"/>
    </location>
</feature>
<evidence type="ECO:0000313" key="2">
    <source>
        <dbReference type="EMBL" id="KAK8057143.1"/>
    </source>
</evidence>
<feature type="compositionally biased region" description="Low complexity" evidence="1">
    <location>
        <begin position="64"/>
        <end position="76"/>
    </location>
</feature>